<evidence type="ECO:0000259" key="9">
    <source>
        <dbReference type="PROSITE" id="PS51194"/>
    </source>
</evidence>
<name>A0A429ZWD6_9ENTE</name>
<proteinExistence type="inferred from homology"/>
<dbReference type="InterPro" id="IPR005580">
    <property type="entry name" value="DbpA/CsdA_RNA-bd_dom"/>
</dbReference>
<gene>
    <name evidence="11" type="ORF">CBF35_01290</name>
</gene>
<dbReference type="SUPFAM" id="SSF52540">
    <property type="entry name" value="P-loop containing nucleoside triphosphate hydrolases"/>
    <property type="match status" value="1"/>
</dbReference>
<evidence type="ECO:0000313" key="12">
    <source>
        <dbReference type="Proteomes" id="UP000287239"/>
    </source>
</evidence>
<dbReference type="SMART" id="SM00490">
    <property type="entry name" value="HELICc"/>
    <property type="match status" value="1"/>
</dbReference>
<organism evidence="11 12">
    <name type="scientific">Vagococcus salmoninarum</name>
    <dbReference type="NCBI Taxonomy" id="2739"/>
    <lineage>
        <taxon>Bacteria</taxon>
        <taxon>Bacillati</taxon>
        <taxon>Bacillota</taxon>
        <taxon>Bacilli</taxon>
        <taxon>Lactobacillales</taxon>
        <taxon>Enterococcaceae</taxon>
        <taxon>Vagococcus</taxon>
    </lineage>
</organism>
<dbReference type="GO" id="GO:0005524">
    <property type="term" value="F:ATP binding"/>
    <property type="evidence" value="ECO:0007669"/>
    <property type="project" value="UniProtKB-KW"/>
</dbReference>
<comment type="similarity">
    <text evidence="5 7">Belongs to the DEAD box helicase family.</text>
</comment>
<dbReference type="PROSITE" id="PS51194">
    <property type="entry name" value="HELICASE_CTER"/>
    <property type="match status" value="1"/>
</dbReference>
<evidence type="ECO:0000259" key="10">
    <source>
        <dbReference type="PROSITE" id="PS51195"/>
    </source>
</evidence>
<dbReference type="GO" id="GO:0005829">
    <property type="term" value="C:cytosol"/>
    <property type="evidence" value="ECO:0007669"/>
    <property type="project" value="TreeGrafter"/>
</dbReference>
<dbReference type="Pfam" id="PF03880">
    <property type="entry name" value="DbpA"/>
    <property type="match status" value="1"/>
</dbReference>
<dbReference type="PANTHER" id="PTHR47959">
    <property type="entry name" value="ATP-DEPENDENT RNA HELICASE RHLE-RELATED"/>
    <property type="match status" value="1"/>
</dbReference>
<dbReference type="EMBL" id="NGJU01000001">
    <property type="protein sequence ID" value="RST97956.1"/>
    <property type="molecule type" value="Genomic_DNA"/>
</dbReference>
<evidence type="ECO:0000256" key="1">
    <source>
        <dbReference type="ARBA" id="ARBA00022741"/>
    </source>
</evidence>
<sequence length="492" mass="55865">MSETQFKTLNLSDVILRALEVLNYAQPTEVQKQVIPSLLHKKDIIVKSQTGSGKTAAFGIPVCELVEWEERAPQALILTPTRELALQIKEDLFNIGRFKRLKVESVFGRSSFEAQERNLRQRTHIVVATPGRLLDHIQRETIDLSKIKTVIIDEADEMLAMGFIDQIERVMESLPSHRQTALFSATMPKEIKKLAEYYLNEPAFIEVKTENTVEDRILQQHYNVNNEAKIQVLKDVLVVENPNSSIIFCNTKVAVEEVADELDALGAKVDTLHGGMEQRHRTKVIQDFKHGYFRYLVATDVAARGLDIADIALVVNYDLPDNPETYVHRIGRTARFDNHGKAVSFVNQYDAQRFNDIMLKQDNVLVELKRPSDSLVESRKEAFEGKQNRKAKIRKEKGHDFKEEIMKLHINAGKKTKMRPGDVVGALCNIPGMTADDIGVIALLEVSTFVEILNGKGPEVLKELQTMPIKGRVRRVNKANETEYERDLKENS</sequence>
<dbReference type="Gene3D" id="3.40.50.300">
    <property type="entry name" value="P-loop containing nucleotide triphosphate hydrolases"/>
    <property type="match status" value="2"/>
</dbReference>
<evidence type="ECO:0000259" key="8">
    <source>
        <dbReference type="PROSITE" id="PS51192"/>
    </source>
</evidence>
<accession>A0A429ZWD6</accession>
<dbReference type="InterPro" id="IPR012677">
    <property type="entry name" value="Nucleotide-bd_a/b_plait_sf"/>
</dbReference>
<dbReference type="InterPro" id="IPR014001">
    <property type="entry name" value="Helicase_ATP-bd"/>
</dbReference>
<dbReference type="GeneID" id="98566989"/>
<keyword evidence="2 7" id="KW-0378">Hydrolase</keyword>
<feature type="short sequence motif" description="Q motif" evidence="6">
    <location>
        <begin position="4"/>
        <end position="32"/>
    </location>
</feature>
<dbReference type="Proteomes" id="UP000287239">
    <property type="component" value="Unassembled WGS sequence"/>
</dbReference>
<evidence type="ECO:0000256" key="5">
    <source>
        <dbReference type="ARBA" id="ARBA00038437"/>
    </source>
</evidence>
<dbReference type="InterPro" id="IPR027417">
    <property type="entry name" value="P-loop_NTPase"/>
</dbReference>
<keyword evidence="3 7" id="KW-0347">Helicase</keyword>
<dbReference type="RefSeq" id="WP_126778082.1">
    <property type="nucleotide sequence ID" value="NZ_NGJU01000001.1"/>
</dbReference>
<dbReference type="InterPro" id="IPR011545">
    <property type="entry name" value="DEAD/DEAH_box_helicase_dom"/>
</dbReference>
<dbReference type="SMART" id="SM00487">
    <property type="entry name" value="DEXDc"/>
    <property type="match status" value="1"/>
</dbReference>
<dbReference type="OrthoDB" id="9805696at2"/>
<dbReference type="GO" id="GO:0003676">
    <property type="term" value="F:nucleic acid binding"/>
    <property type="evidence" value="ECO:0007669"/>
    <property type="project" value="InterPro"/>
</dbReference>
<dbReference type="PROSITE" id="PS51192">
    <property type="entry name" value="HELICASE_ATP_BIND_1"/>
    <property type="match status" value="1"/>
</dbReference>
<dbReference type="PROSITE" id="PS00039">
    <property type="entry name" value="DEAD_ATP_HELICASE"/>
    <property type="match status" value="1"/>
</dbReference>
<dbReference type="InterPro" id="IPR014014">
    <property type="entry name" value="RNA_helicase_DEAD_Q_motif"/>
</dbReference>
<dbReference type="Pfam" id="PF00271">
    <property type="entry name" value="Helicase_C"/>
    <property type="match status" value="1"/>
</dbReference>
<feature type="domain" description="Helicase C-terminal" evidence="9">
    <location>
        <begin position="231"/>
        <end position="376"/>
    </location>
</feature>
<comment type="caution">
    <text evidence="11">The sequence shown here is derived from an EMBL/GenBank/DDBJ whole genome shotgun (WGS) entry which is preliminary data.</text>
</comment>
<keyword evidence="1 7" id="KW-0547">Nucleotide-binding</keyword>
<evidence type="ECO:0000256" key="2">
    <source>
        <dbReference type="ARBA" id="ARBA00022801"/>
    </source>
</evidence>
<evidence type="ECO:0000313" key="11">
    <source>
        <dbReference type="EMBL" id="RST97956.1"/>
    </source>
</evidence>
<dbReference type="GO" id="GO:0003724">
    <property type="term" value="F:RNA helicase activity"/>
    <property type="evidence" value="ECO:0007669"/>
    <property type="project" value="InterPro"/>
</dbReference>
<feature type="domain" description="DEAD-box RNA helicase Q" evidence="10">
    <location>
        <begin position="4"/>
        <end position="32"/>
    </location>
</feature>
<keyword evidence="12" id="KW-1185">Reference proteome</keyword>
<dbReference type="Pfam" id="PF00270">
    <property type="entry name" value="DEAD"/>
    <property type="match status" value="1"/>
</dbReference>
<protein>
    <submittedName>
        <fullName evidence="11">RNA helicase</fullName>
    </submittedName>
</protein>
<dbReference type="PANTHER" id="PTHR47959:SF1">
    <property type="entry name" value="ATP-DEPENDENT RNA HELICASE DBPA"/>
    <property type="match status" value="1"/>
</dbReference>
<dbReference type="PROSITE" id="PS51195">
    <property type="entry name" value="Q_MOTIF"/>
    <property type="match status" value="1"/>
</dbReference>
<keyword evidence="4 7" id="KW-0067">ATP-binding</keyword>
<dbReference type="Gene3D" id="3.30.70.330">
    <property type="match status" value="1"/>
</dbReference>
<evidence type="ECO:0000256" key="3">
    <source>
        <dbReference type="ARBA" id="ARBA00022806"/>
    </source>
</evidence>
<dbReference type="CDD" id="cd18787">
    <property type="entry name" value="SF2_C_DEAD"/>
    <property type="match status" value="1"/>
</dbReference>
<dbReference type="InterPro" id="IPR044742">
    <property type="entry name" value="DEAD/DEAH_RhlB"/>
</dbReference>
<dbReference type="InterPro" id="IPR050079">
    <property type="entry name" value="DEAD_box_RNA_helicase"/>
</dbReference>
<dbReference type="GO" id="GO:0016787">
    <property type="term" value="F:hydrolase activity"/>
    <property type="evidence" value="ECO:0007669"/>
    <property type="project" value="UniProtKB-KW"/>
</dbReference>
<evidence type="ECO:0000256" key="6">
    <source>
        <dbReference type="PROSITE-ProRule" id="PRU00552"/>
    </source>
</evidence>
<dbReference type="CDD" id="cd00268">
    <property type="entry name" value="DEADc"/>
    <property type="match status" value="1"/>
</dbReference>
<dbReference type="InterPro" id="IPR001650">
    <property type="entry name" value="Helicase_C-like"/>
</dbReference>
<reference evidence="11 12" key="1">
    <citation type="submission" date="2017-05" db="EMBL/GenBank/DDBJ databases">
        <title>Vagococcus spp. assemblies.</title>
        <authorList>
            <person name="Gulvik C.A."/>
        </authorList>
    </citation>
    <scope>NUCLEOTIDE SEQUENCE [LARGE SCALE GENOMIC DNA]</scope>
    <source>
        <strain evidence="11 12">NCFB 2777</strain>
    </source>
</reference>
<evidence type="ECO:0000256" key="7">
    <source>
        <dbReference type="RuleBase" id="RU000492"/>
    </source>
</evidence>
<dbReference type="InterPro" id="IPR000629">
    <property type="entry name" value="RNA-helicase_DEAD-box_CS"/>
</dbReference>
<dbReference type="AlphaFoldDB" id="A0A429ZWD6"/>
<evidence type="ECO:0000256" key="4">
    <source>
        <dbReference type="ARBA" id="ARBA00022840"/>
    </source>
</evidence>
<feature type="domain" description="Helicase ATP-binding" evidence="8">
    <location>
        <begin position="35"/>
        <end position="205"/>
    </location>
</feature>